<dbReference type="SMART" id="SM00028">
    <property type="entry name" value="TPR"/>
    <property type="match status" value="2"/>
</dbReference>
<protein>
    <submittedName>
        <fullName evidence="1">Uncharacterized protein</fullName>
    </submittedName>
</protein>
<dbReference type="AlphaFoldDB" id="A0A382RUL6"/>
<feature type="non-terminal residue" evidence="1">
    <location>
        <position position="156"/>
    </location>
</feature>
<dbReference type="SUPFAM" id="SSF48452">
    <property type="entry name" value="TPR-like"/>
    <property type="match status" value="1"/>
</dbReference>
<name>A0A382RUL6_9ZZZZ</name>
<dbReference type="PROSITE" id="PS51257">
    <property type="entry name" value="PROKAR_LIPOPROTEIN"/>
    <property type="match status" value="1"/>
</dbReference>
<proteinExistence type="predicted"/>
<dbReference type="EMBL" id="UINC01124307">
    <property type="protein sequence ID" value="SVD01364.1"/>
    <property type="molecule type" value="Genomic_DNA"/>
</dbReference>
<dbReference type="InterPro" id="IPR011990">
    <property type="entry name" value="TPR-like_helical_dom_sf"/>
</dbReference>
<dbReference type="PROSITE" id="PS50005">
    <property type="entry name" value="TPR"/>
    <property type="match status" value="2"/>
</dbReference>
<sequence>MKLNENILNNSKWYIFPFLLLLLACPTEDDPPEPPSPGPEVYIQEGWADISAGSHEDALGNFDVALALDPENIEATMGKAWSLLFLDSGNTLDLIKYLFEKGVSDSTWSADAYCGLSIVTFAQGNYTTAITYVDSLLSLDEDYEFNRIDDIGLDHR</sequence>
<dbReference type="InterPro" id="IPR019734">
    <property type="entry name" value="TPR_rpt"/>
</dbReference>
<organism evidence="1">
    <name type="scientific">marine metagenome</name>
    <dbReference type="NCBI Taxonomy" id="408172"/>
    <lineage>
        <taxon>unclassified sequences</taxon>
        <taxon>metagenomes</taxon>
        <taxon>ecological metagenomes</taxon>
    </lineage>
</organism>
<accession>A0A382RUL6</accession>
<gene>
    <name evidence="1" type="ORF">METZ01_LOCUS354218</name>
</gene>
<reference evidence="1" key="1">
    <citation type="submission" date="2018-05" db="EMBL/GenBank/DDBJ databases">
        <authorList>
            <person name="Lanie J.A."/>
            <person name="Ng W.-L."/>
            <person name="Kazmierczak K.M."/>
            <person name="Andrzejewski T.M."/>
            <person name="Davidsen T.M."/>
            <person name="Wayne K.J."/>
            <person name="Tettelin H."/>
            <person name="Glass J.I."/>
            <person name="Rusch D."/>
            <person name="Podicherti R."/>
            <person name="Tsui H.-C.T."/>
            <person name="Winkler M.E."/>
        </authorList>
    </citation>
    <scope>NUCLEOTIDE SEQUENCE</scope>
</reference>
<evidence type="ECO:0000313" key="1">
    <source>
        <dbReference type="EMBL" id="SVD01364.1"/>
    </source>
</evidence>
<dbReference type="Gene3D" id="1.25.40.10">
    <property type="entry name" value="Tetratricopeptide repeat domain"/>
    <property type="match status" value="1"/>
</dbReference>